<gene>
    <name evidence="2" type="ORF">C4F49_09870</name>
</gene>
<name>A0A928V026_9SPHI</name>
<dbReference type="Pfam" id="PF00733">
    <property type="entry name" value="Asn_synthase"/>
    <property type="match status" value="1"/>
</dbReference>
<dbReference type="Proteomes" id="UP000616201">
    <property type="component" value="Unassembled WGS sequence"/>
</dbReference>
<accession>A0A928V026</accession>
<dbReference type="Gene3D" id="3.40.50.620">
    <property type="entry name" value="HUPs"/>
    <property type="match status" value="1"/>
</dbReference>
<evidence type="ECO:0000259" key="1">
    <source>
        <dbReference type="Pfam" id="PF00733"/>
    </source>
</evidence>
<dbReference type="GO" id="GO:0004066">
    <property type="term" value="F:asparagine synthase (glutamine-hydrolyzing) activity"/>
    <property type="evidence" value="ECO:0007669"/>
    <property type="project" value="InterPro"/>
</dbReference>
<protein>
    <recommendedName>
        <fullName evidence="1">Asparagine synthetase domain-containing protein</fullName>
    </recommendedName>
</protein>
<proteinExistence type="predicted"/>
<dbReference type="RefSeq" id="WP_196934132.1">
    <property type="nucleotide sequence ID" value="NZ_MU158697.1"/>
</dbReference>
<dbReference type="SUPFAM" id="SSF52402">
    <property type="entry name" value="Adenine nucleotide alpha hydrolases-like"/>
    <property type="match status" value="1"/>
</dbReference>
<dbReference type="GO" id="GO:0006529">
    <property type="term" value="P:asparagine biosynthetic process"/>
    <property type="evidence" value="ECO:0007669"/>
    <property type="project" value="InterPro"/>
</dbReference>
<keyword evidence="3" id="KW-1185">Reference proteome</keyword>
<dbReference type="InterPro" id="IPR014729">
    <property type="entry name" value="Rossmann-like_a/b/a_fold"/>
</dbReference>
<evidence type="ECO:0000313" key="3">
    <source>
        <dbReference type="Proteomes" id="UP000616201"/>
    </source>
</evidence>
<feature type="domain" description="Asparagine synthetase" evidence="1">
    <location>
        <begin position="124"/>
        <end position="345"/>
    </location>
</feature>
<dbReference type="AlphaFoldDB" id="A0A928V026"/>
<evidence type="ECO:0000313" key="2">
    <source>
        <dbReference type="EMBL" id="MBE8713987.1"/>
    </source>
</evidence>
<dbReference type="InterPro" id="IPR001962">
    <property type="entry name" value="Asn_synthase"/>
</dbReference>
<comment type="caution">
    <text evidence="2">The sequence shown here is derived from an EMBL/GenBank/DDBJ whole genome shotgun (WGS) entry which is preliminary data.</text>
</comment>
<sequence>MELAKGNWVGYATVFYHEKTGKYGTQINDVIDYSTLEIDRQGLAAYLDFGYSVFGQTPVKHVKYLLPYQSLRFEDGKLRVVEGEDLTLAKLGGKSTEKDVFSRLEKDVNSWADGFDSDIIVPTSGGFDSRLLNFLVKDKSKIHAYTYGTSANQSDSREVVYAKLLCKRLGIDWKRIDLGQFNHFEKDWYAIFGPSVGATGTYQMEFYTKIQEELGSQKPHLLSGIIGDAWAGSVRVSPILDAMDYLKLGYTHGMNANSKDAMDVDYLPLVEPIFDRQKDALKDDKFRVVSAMRTKMMMLQYLISVPETFGYEGYSPFINEDIAMSMLNLPEERKQQRQWQRDFFRKNNILFEEEKHTFTYQNSLNFFTLLNERLEPLDTSLLKEYIKPAYLEWINQKITQIGTAERLFQTLMHTPKVKGVMKMMGFKNNLINAYFAYVTLKPIERLLKIRENS</sequence>
<reference evidence="2" key="1">
    <citation type="submission" date="2018-02" db="EMBL/GenBank/DDBJ databases">
        <authorList>
            <person name="Vasarhelyi B.M."/>
            <person name="Deshmukh S."/>
            <person name="Balint B."/>
            <person name="Kukolya J."/>
        </authorList>
    </citation>
    <scope>NUCLEOTIDE SEQUENCE</scope>
    <source>
        <strain evidence="2">KB22</strain>
    </source>
</reference>
<organism evidence="2 3">
    <name type="scientific">Sphingobacterium hungaricum</name>
    <dbReference type="NCBI Taxonomy" id="2082723"/>
    <lineage>
        <taxon>Bacteria</taxon>
        <taxon>Pseudomonadati</taxon>
        <taxon>Bacteroidota</taxon>
        <taxon>Sphingobacteriia</taxon>
        <taxon>Sphingobacteriales</taxon>
        <taxon>Sphingobacteriaceae</taxon>
        <taxon>Sphingobacterium</taxon>
    </lineage>
</organism>
<dbReference type="EMBL" id="PRDK01000005">
    <property type="protein sequence ID" value="MBE8713987.1"/>
    <property type="molecule type" value="Genomic_DNA"/>
</dbReference>